<dbReference type="PRINTS" id="PR00377">
    <property type="entry name" value="IMPHPHTASES"/>
</dbReference>
<dbReference type="Gene3D" id="3.30.540.10">
    <property type="entry name" value="Fructose-1,6-Bisphosphatase, subunit A, domain 1"/>
    <property type="match status" value="1"/>
</dbReference>
<name>A0ABS5ELH9_9PROT</name>
<evidence type="ECO:0000256" key="1">
    <source>
        <dbReference type="ARBA" id="ARBA00009759"/>
    </source>
</evidence>
<sequence length="275" mass="29356">MIGAARAAEVATLLREASRREILPRFRRLAQGAVRAKSGPLDLVTDADEAAERMIEAGLARLFPGCAVVGEEAAAADPTIMDRLADADLAFVVDPVDGTANFAAGLPVFACMAAAVAKGEVIGAWIHDPLGDDTAIALRGQGAWIADPDGRPTADLRVAAPVPLEQMVGAISWTFLPPPLRAQVTARFPLFAGVVGYRCAAHEYRWAAGGHGHVLFYNRLMPWDHLPGWLLHREAGGHAARFDGSPYLPTHRDGGLICAPDRDSWEAVRHALLDP</sequence>
<keyword evidence="3" id="KW-1185">Reference proteome</keyword>
<dbReference type="Proteomes" id="UP000698752">
    <property type="component" value="Unassembled WGS sequence"/>
</dbReference>
<protein>
    <submittedName>
        <fullName evidence="2">Inositol monophosphatase</fullName>
    </submittedName>
</protein>
<organism evidence="2 3">
    <name type="scientific">Neoroseomonas terrae</name>
    <dbReference type="NCBI Taxonomy" id="424799"/>
    <lineage>
        <taxon>Bacteria</taxon>
        <taxon>Pseudomonadati</taxon>
        <taxon>Pseudomonadota</taxon>
        <taxon>Alphaproteobacteria</taxon>
        <taxon>Acetobacterales</taxon>
        <taxon>Acetobacteraceae</taxon>
        <taxon>Neoroseomonas</taxon>
    </lineage>
</organism>
<accession>A0ABS5ELH9</accession>
<dbReference type="Gene3D" id="3.40.190.80">
    <property type="match status" value="1"/>
</dbReference>
<dbReference type="PANTHER" id="PTHR20854:SF4">
    <property type="entry name" value="INOSITOL-1-MONOPHOSPHATASE-RELATED"/>
    <property type="match status" value="1"/>
</dbReference>
<dbReference type="RefSeq" id="WP_211870597.1">
    <property type="nucleotide sequence ID" value="NZ_JAAEDI010000022.1"/>
</dbReference>
<dbReference type="SUPFAM" id="SSF56655">
    <property type="entry name" value="Carbohydrate phosphatase"/>
    <property type="match status" value="1"/>
</dbReference>
<dbReference type="Pfam" id="PF00459">
    <property type="entry name" value="Inositol_P"/>
    <property type="match status" value="1"/>
</dbReference>
<evidence type="ECO:0000313" key="3">
    <source>
        <dbReference type="Proteomes" id="UP000698752"/>
    </source>
</evidence>
<gene>
    <name evidence="2" type="ORF">GXW78_19580</name>
</gene>
<comment type="caution">
    <text evidence="2">The sequence shown here is derived from an EMBL/GenBank/DDBJ whole genome shotgun (WGS) entry which is preliminary data.</text>
</comment>
<proteinExistence type="inferred from homology"/>
<dbReference type="EMBL" id="JAAEDI010000022">
    <property type="protein sequence ID" value="MBR0651879.1"/>
    <property type="molecule type" value="Genomic_DNA"/>
</dbReference>
<dbReference type="PANTHER" id="PTHR20854">
    <property type="entry name" value="INOSITOL MONOPHOSPHATASE"/>
    <property type="match status" value="1"/>
</dbReference>
<dbReference type="InterPro" id="IPR000760">
    <property type="entry name" value="Inositol_monophosphatase-like"/>
</dbReference>
<reference evidence="3" key="1">
    <citation type="journal article" date="2021" name="Syst. Appl. Microbiol.">
        <title>Roseomonas hellenica sp. nov., isolated from roots of wild-growing Alkanna tinctoria.</title>
        <authorList>
            <person name="Rat A."/>
            <person name="Naranjo H.D."/>
            <person name="Lebbe L."/>
            <person name="Cnockaert M."/>
            <person name="Krigas N."/>
            <person name="Grigoriadou K."/>
            <person name="Maloupa E."/>
            <person name="Willems A."/>
        </authorList>
    </citation>
    <scope>NUCLEOTIDE SEQUENCE [LARGE SCALE GENOMIC DNA]</scope>
    <source>
        <strain evidence="3">LMG 31159</strain>
    </source>
</reference>
<comment type="similarity">
    <text evidence="1">Belongs to the inositol monophosphatase superfamily.</text>
</comment>
<evidence type="ECO:0000313" key="2">
    <source>
        <dbReference type="EMBL" id="MBR0651879.1"/>
    </source>
</evidence>